<evidence type="ECO:0000256" key="7">
    <source>
        <dbReference type="ARBA" id="ARBA00023408"/>
    </source>
</evidence>
<dbReference type="PRINTS" id="PR00389">
    <property type="entry name" value="PHPHLIPASEA2"/>
</dbReference>
<protein>
    <recommendedName>
        <fullName evidence="21">Phospholipase A2</fullName>
        <ecNumber evidence="21">3.1.1.4</ecNumber>
    </recommendedName>
</protein>
<dbReference type="GO" id="GO:0016042">
    <property type="term" value="P:lipid catabolic process"/>
    <property type="evidence" value="ECO:0007669"/>
    <property type="project" value="InterPro"/>
</dbReference>
<evidence type="ECO:0000256" key="4">
    <source>
        <dbReference type="ARBA" id="ARBA00022525"/>
    </source>
</evidence>
<keyword evidence="6 19" id="KW-1015">Disulfide bond</keyword>
<dbReference type="CDD" id="cd00125">
    <property type="entry name" value="PLA2c"/>
    <property type="match status" value="1"/>
</dbReference>
<name>A0A8D2AKA2_SCIVU</name>
<dbReference type="Pfam" id="PF00068">
    <property type="entry name" value="Phospholip_A2_1"/>
    <property type="match status" value="1"/>
</dbReference>
<evidence type="ECO:0000313" key="24">
    <source>
        <dbReference type="Proteomes" id="UP000694564"/>
    </source>
</evidence>
<comment type="cofactor">
    <cofactor evidence="18">
        <name>Ca(2+)</name>
        <dbReference type="ChEBI" id="CHEBI:29108"/>
    </cofactor>
    <text evidence="18">Binds 1 Ca(2+) ion per subunit.</text>
</comment>
<gene>
    <name evidence="23" type="primary">PLA2G2A</name>
</gene>
<comment type="catalytic activity">
    <reaction evidence="14">
        <text>1-hexadecanoyl-2-(5Z,8Z,11Z,14Z-eicosatetraenoyl)-sn-glycero-3-phosphoethanolamine + H2O = 1-hexadecanoyl-sn-glycero-3-phosphoethanolamine + (5Z,8Z,11Z,14Z)-eicosatetraenoate + H(+)</text>
        <dbReference type="Rhea" id="RHEA:40431"/>
        <dbReference type="ChEBI" id="CHEBI:15377"/>
        <dbReference type="ChEBI" id="CHEBI:15378"/>
        <dbReference type="ChEBI" id="CHEBI:32395"/>
        <dbReference type="ChEBI" id="CHEBI:73004"/>
        <dbReference type="ChEBI" id="CHEBI:73009"/>
    </reaction>
    <physiologicalReaction direction="left-to-right" evidence="14">
        <dbReference type="Rhea" id="RHEA:40432"/>
    </physiologicalReaction>
</comment>
<dbReference type="Proteomes" id="UP000694564">
    <property type="component" value="Chromosome 1"/>
</dbReference>
<comment type="catalytic activity">
    <reaction evidence="17">
        <text>1-hexadecanoyl-2-(9Z-octadecenoyl)-sn-glycero-3-phosphoglycerol + H2O = 1-hexadecanoyl-sn-glycero-3-phosphoglycerol + (9Z)-octadecenoate + H(+)</text>
        <dbReference type="Rhea" id="RHEA:44524"/>
        <dbReference type="ChEBI" id="CHEBI:15377"/>
        <dbReference type="ChEBI" id="CHEBI:15378"/>
        <dbReference type="ChEBI" id="CHEBI:30823"/>
        <dbReference type="ChEBI" id="CHEBI:84472"/>
        <dbReference type="ChEBI" id="CHEBI:84475"/>
    </reaction>
    <physiologicalReaction direction="left-to-right" evidence="17">
        <dbReference type="Rhea" id="RHEA:44525"/>
    </physiologicalReaction>
</comment>
<comment type="catalytic activity">
    <reaction evidence="16">
        <text>1-hexadecanoyl-2-(9Z-octadecenoyl)-sn-glycero-3-phosphocholine + H2O = 1-hexadecanoyl-sn-glycero-3-phosphocholine + (9Z)-octadecenoate + H(+)</text>
        <dbReference type="Rhea" id="RHEA:38779"/>
        <dbReference type="ChEBI" id="CHEBI:15377"/>
        <dbReference type="ChEBI" id="CHEBI:15378"/>
        <dbReference type="ChEBI" id="CHEBI:30823"/>
        <dbReference type="ChEBI" id="CHEBI:72998"/>
        <dbReference type="ChEBI" id="CHEBI:73001"/>
    </reaction>
    <physiologicalReaction direction="left-to-right" evidence="16">
        <dbReference type="Rhea" id="RHEA:38780"/>
    </physiologicalReaction>
</comment>
<feature type="binding site" evidence="18">
    <location>
        <position position="65"/>
    </location>
    <ligand>
        <name>Ca(2+)</name>
        <dbReference type="ChEBI" id="CHEBI:29108"/>
    </ligand>
</feature>
<dbReference type="GO" id="GO:0005576">
    <property type="term" value="C:extracellular region"/>
    <property type="evidence" value="ECO:0007669"/>
    <property type="project" value="UniProtKB-SubCell"/>
</dbReference>
<evidence type="ECO:0000256" key="6">
    <source>
        <dbReference type="ARBA" id="ARBA00023157"/>
    </source>
</evidence>
<proteinExistence type="inferred from homology"/>
<reference evidence="23" key="3">
    <citation type="submission" date="2025-09" db="UniProtKB">
        <authorList>
            <consortium name="Ensembl"/>
        </authorList>
    </citation>
    <scope>IDENTIFICATION</scope>
</reference>
<comment type="catalytic activity">
    <reaction evidence="10">
        <text>1-hexadecanoyl-2-(9Z-octadecenoyl)-sn-glycero-3-phospho-(1'-sn-glycerol) + H2O = 1-hexadecanoyl-sn-glycero-3-phospho-(1'-sn-glycerol) + (9Z)-octadecenoate + H(+)</text>
        <dbReference type="Rhea" id="RHEA:40919"/>
        <dbReference type="ChEBI" id="CHEBI:15377"/>
        <dbReference type="ChEBI" id="CHEBI:15378"/>
        <dbReference type="ChEBI" id="CHEBI:30823"/>
        <dbReference type="ChEBI" id="CHEBI:72841"/>
        <dbReference type="ChEBI" id="CHEBI:75158"/>
    </reaction>
    <physiologicalReaction direction="left-to-right" evidence="10">
        <dbReference type="Rhea" id="RHEA:40920"/>
    </physiologicalReaction>
</comment>
<keyword evidence="21" id="KW-0443">Lipid metabolism</keyword>
<dbReference type="SUPFAM" id="SSF48619">
    <property type="entry name" value="Phospholipase A2, PLA2"/>
    <property type="match status" value="1"/>
</dbReference>
<feature type="disulfide bond" evidence="19">
    <location>
        <begin position="45"/>
        <end position="61"/>
    </location>
</feature>
<dbReference type="Ensembl" id="ENSSVLT00005003448.1">
    <property type="protein sequence ID" value="ENSSVLP00005003151.1"/>
    <property type="gene ID" value="ENSSVLG00005002419.1"/>
</dbReference>
<dbReference type="GO" id="GO:0005741">
    <property type="term" value="C:mitochondrial outer membrane"/>
    <property type="evidence" value="ECO:0007669"/>
    <property type="project" value="UniProtKB-SubCell"/>
</dbReference>
<reference evidence="23" key="2">
    <citation type="submission" date="2025-08" db="UniProtKB">
        <authorList>
            <consortium name="Ensembl"/>
        </authorList>
    </citation>
    <scope>IDENTIFICATION</scope>
</reference>
<comment type="catalytic activity">
    <reaction evidence="8">
        <text>1-hexadecanoyl-2-(4Z,7Z,10Z,13Z,16Z,19Z-docosahexaenoyl)-sn-glycero-3-phosphocholine + H2O = (4Z,7Z,10Z,13Z,16Z,19Z)-docosahexaenoate + 1-hexadecanoyl-sn-glycero-3-phosphocholine + H(+)</text>
        <dbReference type="Rhea" id="RHEA:41231"/>
        <dbReference type="ChEBI" id="CHEBI:15377"/>
        <dbReference type="ChEBI" id="CHEBI:15378"/>
        <dbReference type="ChEBI" id="CHEBI:72998"/>
        <dbReference type="ChEBI" id="CHEBI:74963"/>
        <dbReference type="ChEBI" id="CHEBI:77016"/>
    </reaction>
    <physiologicalReaction direction="left-to-right" evidence="8">
        <dbReference type="Rhea" id="RHEA:41232"/>
    </physiologicalReaction>
</comment>
<comment type="catalytic activity">
    <reaction evidence="9">
        <text>a 1,2-diacyl-sn-glycero-3-phosphoethanolamine + H2O = a 1-acyl-sn-glycero-3-phosphoethanolamine + a fatty acid + H(+)</text>
        <dbReference type="Rhea" id="RHEA:44604"/>
        <dbReference type="ChEBI" id="CHEBI:15377"/>
        <dbReference type="ChEBI" id="CHEBI:15378"/>
        <dbReference type="ChEBI" id="CHEBI:28868"/>
        <dbReference type="ChEBI" id="CHEBI:64381"/>
        <dbReference type="ChEBI" id="CHEBI:64612"/>
    </reaction>
    <physiologicalReaction direction="left-to-right" evidence="9">
        <dbReference type="Rhea" id="RHEA:44605"/>
    </physiologicalReaction>
</comment>
<dbReference type="GO" id="GO:0006644">
    <property type="term" value="P:phospholipid metabolic process"/>
    <property type="evidence" value="ECO:0007669"/>
    <property type="project" value="InterPro"/>
</dbReference>
<dbReference type="InterPro" id="IPR036444">
    <property type="entry name" value="PLipase_A2_dom_sf"/>
</dbReference>
<dbReference type="GO" id="GO:0005509">
    <property type="term" value="F:calcium ion binding"/>
    <property type="evidence" value="ECO:0007669"/>
    <property type="project" value="InterPro"/>
</dbReference>
<feature type="binding site" evidence="18">
    <location>
        <position position="46"/>
    </location>
    <ligand>
        <name>Ca(2+)</name>
        <dbReference type="ChEBI" id="CHEBI:29108"/>
    </ligand>
</feature>
<evidence type="ECO:0000256" key="20">
    <source>
        <dbReference type="RuleBase" id="RU003654"/>
    </source>
</evidence>
<evidence type="ECO:0000256" key="1">
    <source>
        <dbReference type="ARBA" id="ARBA00004450"/>
    </source>
</evidence>
<evidence type="ECO:0000256" key="18">
    <source>
        <dbReference type="PIRSR" id="PIRSR601211-2"/>
    </source>
</evidence>
<accession>A0A8D2AKA2</accession>
<keyword evidence="24" id="KW-1185">Reference proteome</keyword>
<dbReference type="InterPro" id="IPR033113">
    <property type="entry name" value="PLA2_histidine"/>
</dbReference>
<feature type="domain" description="Phospholipase A2-like central" evidence="22">
    <location>
        <begin position="18"/>
        <end position="130"/>
    </location>
</feature>
<comment type="catalytic activity">
    <reaction evidence="7">
        <text>1-hexadecanoyl-2-(9Z,12Z-octadecadienoyl)-sn-glycero-3-phosphocholine + H2O = (9Z,12Z)-octadecadienoate + 1-hexadecanoyl-sn-glycero-3-phosphocholine + H(+)</text>
        <dbReference type="Rhea" id="RHEA:40811"/>
        <dbReference type="ChEBI" id="CHEBI:15377"/>
        <dbReference type="ChEBI" id="CHEBI:15378"/>
        <dbReference type="ChEBI" id="CHEBI:30245"/>
        <dbReference type="ChEBI" id="CHEBI:72998"/>
        <dbReference type="ChEBI" id="CHEBI:73002"/>
    </reaction>
    <physiologicalReaction direction="left-to-right" evidence="7">
        <dbReference type="Rhea" id="RHEA:40812"/>
    </physiologicalReaction>
</comment>
<keyword evidence="5" id="KW-0081">Bacteriolytic enzyme</keyword>
<keyword evidence="18 21" id="KW-0106">Calcium</keyword>
<evidence type="ECO:0000256" key="13">
    <source>
        <dbReference type="ARBA" id="ARBA00048227"/>
    </source>
</evidence>
<dbReference type="GO" id="GO:0050482">
    <property type="term" value="P:arachidonate secretion"/>
    <property type="evidence" value="ECO:0007669"/>
    <property type="project" value="InterPro"/>
</dbReference>
<evidence type="ECO:0000256" key="12">
    <source>
        <dbReference type="ARBA" id="ARBA00048221"/>
    </source>
</evidence>
<comment type="similarity">
    <text evidence="3 20">Belongs to the phospholipase A2 family.</text>
</comment>
<dbReference type="GO" id="GO:0005543">
    <property type="term" value="F:phospholipid binding"/>
    <property type="evidence" value="ECO:0007669"/>
    <property type="project" value="TreeGrafter"/>
</dbReference>
<sequence>KKGLFINFLSGLMWAQGDIVNFHTMISLVTRKNAASSYGFYGCHCGLGGKGAPRDATDRCCAAHDCCYYRLEKRGCGTKLLKYKFKYRGGKVVCEGKKEPRSQSNVPHDGRGAEEIKKQLYDFEEESAWKPPREGMGIMSFGVGI</sequence>
<evidence type="ECO:0000256" key="16">
    <source>
        <dbReference type="ARBA" id="ARBA00048699"/>
    </source>
</evidence>
<evidence type="ECO:0000256" key="8">
    <source>
        <dbReference type="ARBA" id="ARBA00036719"/>
    </source>
</evidence>
<keyword evidence="5" id="KW-0929">Antimicrobial</keyword>
<dbReference type="GO" id="GO:0042130">
    <property type="term" value="P:negative regulation of T cell proliferation"/>
    <property type="evidence" value="ECO:0007669"/>
    <property type="project" value="TreeGrafter"/>
</dbReference>
<dbReference type="GO" id="GO:0047498">
    <property type="term" value="F:calcium-dependent phospholipase A2 activity"/>
    <property type="evidence" value="ECO:0007669"/>
    <property type="project" value="TreeGrafter"/>
</dbReference>
<keyword evidence="4 21" id="KW-0964">Secreted</keyword>
<dbReference type="InterPro" id="IPR001211">
    <property type="entry name" value="PLA2"/>
</dbReference>
<organism evidence="23 24">
    <name type="scientific">Sciurus vulgaris</name>
    <name type="common">Eurasian red squirrel</name>
    <dbReference type="NCBI Taxonomy" id="55149"/>
    <lineage>
        <taxon>Eukaryota</taxon>
        <taxon>Metazoa</taxon>
        <taxon>Chordata</taxon>
        <taxon>Craniata</taxon>
        <taxon>Vertebrata</taxon>
        <taxon>Euteleostomi</taxon>
        <taxon>Mammalia</taxon>
        <taxon>Eutheria</taxon>
        <taxon>Euarchontoglires</taxon>
        <taxon>Glires</taxon>
        <taxon>Rodentia</taxon>
        <taxon>Sciuromorpha</taxon>
        <taxon>Sciuridae</taxon>
        <taxon>Sciurinae</taxon>
        <taxon>Sciurini</taxon>
        <taxon>Sciurus</taxon>
    </lineage>
</organism>
<evidence type="ECO:0000313" key="23">
    <source>
        <dbReference type="Ensembl" id="ENSSVLP00005003151.1"/>
    </source>
</evidence>
<comment type="catalytic activity">
    <reaction evidence="11">
        <text>1,2-dihexadecanoyl-sn-glycero-3-phospho-(1'-sn-glycerol) + H2O = 1-hexadecanoyl-sn-glycero-3-phospho-(1'-sn-glycerol) + hexadecanoate + H(+)</text>
        <dbReference type="Rhea" id="RHEA:45472"/>
        <dbReference type="ChEBI" id="CHEBI:7896"/>
        <dbReference type="ChEBI" id="CHEBI:15377"/>
        <dbReference type="ChEBI" id="CHEBI:15378"/>
        <dbReference type="ChEBI" id="CHEBI:72829"/>
        <dbReference type="ChEBI" id="CHEBI:75158"/>
    </reaction>
    <physiologicalReaction direction="left-to-right" evidence="11">
        <dbReference type="Rhea" id="RHEA:45473"/>
    </physiologicalReaction>
</comment>
<dbReference type="InterPro" id="IPR016090">
    <property type="entry name" value="PLA2-like_dom"/>
</dbReference>
<evidence type="ECO:0000256" key="14">
    <source>
        <dbReference type="ARBA" id="ARBA00048541"/>
    </source>
</evidence>
<evidence type="ECO:0000256" key="2">
    <source>
        <dbReference type="ARBA" id="ARBA00004613"/>
    </source>
</evidence>
<comment type="subcellular location">
    <subcellularLocation>
        <location evidence="1">Mitochondrion outer membrane</location>
        <topology evidence="1">Peripheral membrane protein</topology>
    </subcellularLocation>
    <subcellularLocation>
        <location evidence="2 21">Secreted</location>
    </subcellularLocation>
</comment>
<keyword evidence="21" id="KW-0378">Hydrolase</keyword>
<dbReference type="GO" id="GO:0042742">
    <property type="term" value="P:defense response to bacterium"/>
    <property type="evidence" value="ECO:0007669"/>
    <property type="project" value="UniProtKB-KW"/>
</dbReference>
<dbReference type="AlphaFoldDB" id="A0A8D2AKA2"/>
<evidence type="ECO:0000256" key="21">
    <source>
        <dbReference type="RuleBase" id="RU361236"/>
    </source>
</evidence>
<feature type="binding site" evidence="18">
    <location>
        <position position="48"/>
    </location>
    <ligand>
        <name>Ca(2+)</name>
        <dbReference type="ChEBI" id="CHEBI:29108"/>
    </ligand>
</feature>
<evidence type="ECO:0000256" key="5">
    <source>
        <dbReference type="ARBA" id="ARBA00022638"/>
    </source>
</evidence>
<reference evidence="23" key="1">
    <citation type="submission" date="2020-06" db="EMBL/GenBank/DDBJ databases">
        <authorList>
            <consortium name="Wellcome Sanger Institute Data Sharing"/>
        </authorList>
    </citation>
    <scope>NUCLEOTIDE SEQUENCE [LARGE SCALE GENOMIC DNA]</scope>
</reference>
<dbReference type="PANTHER" id="PTHR11716">
    <property type="entry name" value="PHOSPHOLIPASE A2 FAMILY MEMBER"/>
    <property type="match status" value="1"/>
</dbReference>
<evidence type="ECO:0000256" key="17">
    <source>
        <dbReference type="ARBA" id="ARBA00049282"/>
    </source>
</evidence>
<comment type="catalytic activity">
    <reaction evidence="12">
        <text>N-hexadecanoyl-1,2-di-(9Z-octadecenoyl)-sn-glycero-3-phosphoethanolamine + H2O = N-hexadecanoyl-1-(9Z-octadecenoyl)-sn-glycero-3-phosphoethanolamine + (9Z)-octadecenoate + H(+)</text>
        <dbReference type="Rhea" id="RHEA:45424"/>
        <dbReference type="ChEBI" id="CHEBI:15377"/>
        <dbReference type="ChEBI" id="CHEBI:15378"/>
        <dbReference type="ChEBI" id="CHEBI:30823"/>
        <dbReference type="ChEBI" id="CHEBI:78097"/>
        <dbReference type="ChEBI" id="CHEBI:85217"/>
    </reaction>
    <physiologicalReaction direction="left-to-right" evidence="12">
        <dbReference type="Rhea" id="RHEA:45425"/>
    </physiologicalReaction>
</comment>
<keyword evidence="18" id="KW-0479">Metal-binding</keyword>
<dbReference type="PROSITE" id="PS00118">
    <property type="entry name" value="PA2_HIS"/>
    <property type="match status" value="1"/>
</dbReference>
<dbReference type="GeneTree" id="ENSGT00940000155096"/>
<dbReference type="PANTHER" id="PTHR11716:SF9">
    <property type="entry name" value="PHOSPHOLIPASE A2, MEMBRANE ASSOCIATED"/>
    <property type="match status" value="1"/>
</dbReference>
<dbReference type="GO" id="GO:0031640">
    <property type="term" value="P:killing of cells of another organism"/>
    <property type="evidence" value="ECO:0007669"/>
    <property type="project" value="UniProtKB-KW"/>
</dbReference>
<dbReference type="EC" id="3.1.1.4" evidence="21"/>
<dbReference type="Gene3D" id="1.20.90.10">
    <property type="entry name" value="Phospholipase A2 domain"/>
    <property type="match status" value="1"/>
</dbReference>
<dbReference type="OrthoDB" id="5841574at2759"/>
<evidence type="ECO:0000256" key="11">
    <source>
        <dbReference type="ARBA" id="ARBA00048080"/>
    </source>
</evidence>
<evidence type="ECO:0000256" key="9">
    <source>
        <dbReference type="ARBA" id="ARBA00036775"/>
    </source>
</evidence>
<evidence type="ECO:0000256" key="19">
    <source>
        <dbReference type="PIRSR" id="PIRSR601211-3"/>
    </source>
</evidence>
<comment type="catalytic activity">
    <reaction evidence="13">
        <text>1,2-dihexadecanoyl-sn-glycero-3-phosphocholine + H2O = 1-hexadecanoyl-sn-glycero-3-phosphocholine + hexadecanoate + H(+)</text>
        <dbReference type="Rhea" id="RHEA:41223"/>
        <dbReference type="ChEBI" id="CHEBI:7896"/>
        <dbReference type="ChEBI" id="CHEBI:15377"/>
        <dbReference type="ChEBI" id="CHEBI:15378"/>
        <dbReference type="ChEBI" id="CHEBI:72998"/>
        <dbReference type="ChEBI" id="CHEBI:72999"/>
    </reaction>
    <physiologicalReaction direction="left-to-right" evidence="13">
        <dbReference type="Rhea" id="RHEA:41224"/>
    </physiologicalReaction>
</comment>
<evidence type="ECO:0000259" key="22">
    <source>
        <dbReference type="SMART" id="SM00085"/>
    </source>
</evidence>
<comment type="catalytic activity">
    <reaction evidence="21">
        <text>a 1,2-diacyl-sn-glycero-3-phosphocholine + H2O = a 1-acyl-sn-glycero-3-phosphocholine + a fatty acid + H(+)</text>
        <dbReference type="Rhea" id="RHEA:15801"/>
        <dbReference type="ChEBI" id="CHEBI:15377"/>
        <dbReference type="ChEBI" id="CHEBI:15378"/>
        <dbReference type="ChEBI" id="CHEBI:28868"/>
        <dbReference type="ChEBI" id="CHEBI:57643"/>
        <dbReference type="ChEBI" id="CHEBI:58168"/>
        <dbReference type="EC" id="3.1.1.4"/>
    </reaction>
</comment>
<evidence type="ECO:0000256" key="10">
    <source>
        <dbReference type="ARBA" id="ARBA00048015"/>
    </source>
</evidence>
<evidence type="ECO:0000256" key="15">
    <source>
        <dbReference type="ARBA" id="ARBA00048613"/>
    </source>
</evidence>
<dbReference type="SMART" id="SM00085">
    <property type="entry name" value="PA2c"/>
    <property type="match status" value="1"/>
</dbReference>
<comment type="catalytic activity">
    <reaction evidence="15">
        <text>1-hexadecanoyl-2-(9Z-octadecenoyl)-sn-glycero-3-phosphoethanolamine + H2O = 1-hexadecanoyl-sn-glycero-3-phosphoethanolamine + (9Z)-octadecenoate + H(+)</text>
        <dbReference type="Rhea" id="RHEA:40911"/>
        <dbReference type="ChEBI" id="CHEBI:15377"/>
        <dbReference type="ChEBI" id="CHEBI:15378"/>
        <dbReference type="ChEBI" id="CHEBI:30823"/>
        <dbReference type="ChEBI" id="CHEBI:73004"/>
        <dbReference type="ChEBI" id="CHEBI:73007"/>
    </reaction>
    <physiologicalReaction direction="left-to-right" evidence="15">
        <dbReference type="Rhea" id="RHEA:40912"/>
    </physiologicalReaction>
</comment>
<evidence type="ECO:0000256" key="3">
    <source>
        <dbReference type="ARBA" id="ARBA00007056"/>
    </source>
</evidence>